<reference evidence="2" key="2">
    <citation type="submission" date="2018-03" db="EMBL/GenBank/DDBJ databases">
        <title>The Triticum urartu genome reveals the dynamic nature of wheat genome evolution.</title>
        <authorList>
            <person name="Ling H."/>
            <person name="Ma B."/>
            <person name="Shi X."/>
            <person name="Liu H."/>
            <person name="Dong L."/>
            <person name="Sun H."/>
            <person name="Cao Y."/>
            <person name="Gao Q."/>
            <person name="Zheng S."/>
            <person name="Li Y."/>
            <person name="Yu Y."/>
            <person name="Du H."/>
            <person name="Qi M."/>
            <person name="Li Y."/>
            <person name="Yu H."/>
            <person name="Cui Y."/>
            <person name="Wang N."/>
            <person name="Chen C."/>
            <person name="Wu H."/>
            <person name="Zhao Y."/>
            <person name="Zhang J."/>
            <person name="Li Y."/>
            <person name="Zhou W."/>
            <person name="Zhang B."/>
            <person name="Hu W."/>
            <person name="Eijk M."/>
            <person name="Tang J."/>
            <person name="Witsenboer H."/>
            <person name="Zhao S."/>
            <person name="Li Z."/>
            <person name="Zhang A."/>
            <person name="Wang D."/>
            <person name="Liang C."/>
        </authorList>
    </citation>
    <scope>NUCLEOTIDE SEQUENCE [LARGE SCALE GENOMIC DNA]</scope>
    <source>
        <strain evidence="2">cv. G1812</strain>
    </source>
</reference>
<feature type="compositionally biased region" description="Gly residues" evidence="1">
    <location>
        <begin position="44"/>
        <end position="62"/>
    </location>
</feature>
<name>A0A8R7UK62_TRIUA</name>
<feature type="region of interest" description="Disordered" evidence="1">
    <location>
        <begin position="23"/>
        <end position="62"/>
    </location>
</feature>
<proteinExistence type="predicted"/>
<feature type="compositionally biased region" description="Basic and acidic residues" evidence="1">
    <location>
        <begin position="86"/>
        <end position="96"/>
    </location>
</feature>
<dbReference type="EnsemblPlants" id="TuG1812G0500004579.01.T01">
    <property type="protein sequence ID" value="TuG1812G0500004579.01.T01.cds422870"/>
    <property type="gene ID" value="TuG1812G0500004579.01"/>
</dbReference>
<organism evidence="2 3">
    <name type="scientific">Triticum urartu</name>
    <name type="common">Red wild einkorn</name>
    <name type="synonym">Crithodium urartu</name>
    <dbReference type="NCBI Taxonomy" id="4572"/>
    <lineage>
        <taxon>Eukaryota</taxon>
        <taxon>Viridiplantae</taxon>
        <taxon>Streptophyta</taxon>
        <taxon>Embryophyta</taxon>
        <taxon>Tracheophyta</taxon>
        <taxon>Spermatophyta</taxon>
        <taxon>Magnoliopsida</taxon>
        <taxon>Liliopsida</taxon>
        <taxon>Poales</taxon>
        <taxon>Poaceae</taxon>
        <taxon>BOP clade</taxon>
        <taxon>Pooideae</taxon>
        <taxon>Triticodae</taxon>
        <taxon>Triticeae</taxon>
        <taxon>Triticinae</taxon>
        <taxon>Triticum</taxon>
    </lineage>
</organism>
<evidence type="ECO:0000313" key="3">
    <source>
        <dbReference type="Proteomes" id="UP000015106"/>
    </source>
</evidence>
<evidence type="ECO:0000313" key="2">
    <source>
        <dbReference type="EnsemblPlants" id="TuG1812G0500004579.01.T01.cds422870"/>
    </source>
</evidence>
<accession>A0A8R7UK62</accession>
<protein>
    <submittedName>
        <fullName evidence="2">Uncharacterized protein</fullName>
    </submittedName>
</protein>
<dbReference type="AlphaFoldDB" id="A0A8R7UK62"/>
<dbReference type="Gramene" id="TuG1812G0500004579.01.T01">
    <property type="protein sequence ID" value="TuG1812G0500004579.01.T01.cds422870"/>
    <property type="gene ID" value="TuG1812G0500004579.01"/>
</dbReference>
<keyword evidence="3" id="KW-1185">Reference proteome</keyword>
<reference evidence="3" key="1">
    <citation type="journal article" date="2013" name="Nature">
        <title>Draft genome of the wheat A-genome progenitor Triticum urartu.</title>
        <authorList>
            <person name="Ling H.Q."/>
            <person name="Zhao S."/>
            <person name="Liu D."/>
            <person name="Wang J."/>
            <person name="Sun H."/>
            <person name="Zhang C."/>
            <person name="Fan H."/>
            <person name="Li D."/>
            <person name="Dong L."/>
            <person name="Tao Y."/>
            <person name="Gao C."/>
            <person name="Wu H."/>
            <person name="Li Y."/>
            <person name="Cui Y."/>
            <person name="Guo X."/>
            <person name="Zheng S."/>
            <person name="Wang B."/>
            <person name="Yu K."/>
            <person name="Liang Q."/>
            <person name="Yang W."/>
            <person name="Lou X."/>
            <person name="Chen J."/>
            <person name="Feng M."/>
            <person name="Jian J."/>
            <person name="Zhang X."/>
            <person name="Luo G."/>
            <person name="Jiang Y."/>
            <person name="Liu J."/>
            <person name="Wang Z."/>
            <person name="Sha Y."/>
            <person name="Zhang B."/>
            <person name="Wu H."/>
            <person name="Tang D."/>
            <person name="Shen Q."/>
            <person name="Xue P."/>
            <person name="Zou S."/>
            <person name="Wang X."/>
            <person name="Liu X."/>
            <person name="Wang F."/>
            <person name="Yang Y."/>
            <person name="An X."/>
            <person name="Dong Z."/>
            <person name="Zhang K."/>
            <person name="Zhang X."/>
            <person name="Luo M.C."/>
            <person name="Dvorak J."/>
            <person name="Tong Y."/>
            <person name="Wang J."/>
            <person name="Yang H."/>
            <person name="Li Z."/>
            <person name="Wang D."/>
            <person name="Zhang A."/>
            <person name="Wang J."/>
        </authorList>
    </citation>
    <scope>NUCLEOTIDE SEQUENCE</scope>
    <source>
        <strain evidence="3">cv. G1812</strain>
    </source>
</reference>
<sequence>TSASVHLNVFLKYSTLAEELRVPGDDRGDIGAGEAEAGEEGDHGVGIGGGLEAGELAGGLGGLCPREAAGGEEVVLRSESGAWGNGDREEAVERGCGRGGRRRREEMGEDGASQPEHG</sequence>
<dbReference type="Proteomes" id="UP000015106">
    <property type="component" value="Chromosome 5"/>
</dbReference>
<reference evidence="2" key="3">
    <citation type="submission" date="2022-06" db="UniProtKB">
        <authorList>
            <consortium name="EnsemblPlants"/>
        </authorList>
    </citation>
    <scope>IDENTIFICATION</scope>
</reference>
<feature type="region of interest" description="Disordered" evidence="1">
    <location>
        <begin position="75"/>
        <end position="118"/>
    </location>
</feature>
<evidence type="ECO:0000256" key="1">
    <source>
        <dbReference type="SAM" id="MobiDB-lite"/>
    </source>
</evidence>